<reference evidence="3" key="1">
    <citation type="journal article" date="2021" name="Elife">
        <title>Highly contiguous assemblies of 101 drosophilid genomes.</title>
        <authorList>
            <person name="Kim B.Y."/>
            <person name="Wang J.R."/>
            <person name="Miller D.E."/>
            <person name="Barmina O."/>
            <person name="Delaney E."/>
            <person name="Thompson A."/>
            <person name="Comeault A.A."/>
            <person name="Peede D."/>
            <person name="D'Agostino E.R."/>
            <person name="Pelaez J."/>
            <person name="Aguilar J.M."/>
            <person name="Haji D."/>
            <person name="Matsunaga T."/>
            <person name="Armstrong E.E."/>
            <person name="Zych M."/>
            <person name="Ogawa Y."/>
            <person name="Stamenkovic-Radak M."/>
            <person name="Jelic M."/>
            <person name="Veselinovic M.S."/>
            <person name="Tanaskovic M."/>
            <person name="Eric P."/>
            <person name="Gao J.J."/>
            <person name="Katoh T.K."/>
            <person name="Toda M.J."/>
            <person name="Watabe H."/>
            <person name="Watada M."/>
            <person name="Davis J.S."/>
            <person name="Moyle L.C."/>
            <person name="Manoli G."/>
            <person name="Bertolini E."/>
            <person name="Kostal V."/>
            <person name="Hawley R.S."/>
            <person name="Takahashi A."/>
            <person name="Jones C.D."/>
            <person name="Price D.K."/>
            <person name="Whiteman N."/>
            <person name="Kopp A."/>
            <person name="Matute D.R."/>
            <person name="Petrov D.A."/>
        </authorList>
    </citation>
    <scope>NUCLEOTIDE SEQUENCE [LARGE SCALE GENOMIC DNA]</scope>
</reference>
<keyword evidence="1" id="KW-0812">Transmembrane</keyword>
<accession>A0ABM5J5F7</accession>
<evidence type="ECO:0000313" key="2">
    <source>
        <dbReference type="EnsemblMetazoa" id="XP_044314047.1"/>
    </source>
</evidence>
<sequence length="73" mass="8842">MLELWDMLCLFIIDIALYIITMPDLPIWVFLLFTLLLINQPLTRYAVVIFNYIAKCYLFPYCDEWLTKMENNQ</sequence>
<evidence type="ECO:0000313" key="3">
    <source>
        <dbReference type="Proteomes" id="UP001652680"/>
    </source>
</evidence>
<protein>
    <submittedName>
        <fullName evidence="2">Uncharacterized protein</fullName>
    </submittedName>
</protein>
<organism evidence="2 3">
    <name type="scientific">Drosophila rhopaloa</name>
    <name type="common">Fruit fly</name>
    <dbReference type="NCBI Taxonomy" id="1041015"/>
    <lineage>
        <taxon>Eukaryota</taxon>
        <taxon>Metazoa</taxon>
        <taxon>Ecdysozoa</taxon>
        <taxon>Arthropoda</taxon>
        <taxon>Hexapoda</taxon>
        <taxon>Insecta</taxon>
        <taxon>Pterygota</taxon>
        <taxon>Neoptera</taxon>
        <taxon>Endopterygota</taxon>
        <taxon>Diptera</taxon>
        <taxon>Brachycera</taxon>
        <taxon>Muscomorpha</taxon>
        <taxon>Ephydroidea</taxon>
        <taxon>Drosophilidae</taxon>
        <taxon>Drosophila</taxon>
        <taxon>Sophophora</taxon>
    </lineage>
</organism>
<keyword evidence="1" id="KW-1133">Transmembrane helix</keyword>
<keyword evidence="1" id="KW-0472">Membrane</keyword>
<dbReference type="EnsemblMetazoa" id="XM_044458112.1">
    <property type="protein sequence ID" value="XP_044314047.1"/>
    <property type="gene ID" value="LOC123037442"/>
</dbReference>
<keyword evidence="3" id="KW-1185">Reference proteome</keyword>
<dbReference type="GeneID" id="123037442"/>
<dbReference type="Proteomes" id="UP001652680">
    <property type="component" value="Unassembled WGS sequence"/>
</dbReference>
<evidence type="ECO:0000256" key="1">
    <source>
        <dbReference type="SAM" id="Phobius"/>
    </source>
</evidence>
<name>A0ABM5J5F7_DRORH</name>
<feature type="transmembrane region" description="Helical" evidence="1">
    <location>
        <begin position="15"/>
        <end position="38"/>
    </location>
</feature>
<dbReference type="RefSeq" id="XP_044314047.1">
    <property type="nucleotide sequence ID" value="XM_044458112.1"/>
</dbReference>
<reference evidence="2" key="2">
    <citation type="submission" date="2025-05" db="UniProtKB">
        <authorList>
            <consortium name="EnsemblMetazoa"/>
        </authorList>
    </citation>
    <scope>IDENTIFICATION</scope>
</reference>
<proteinExistence type="predicted"/>